<dbReference type="KEGG" id="ahel:Q31a_62260"/>
<feature type="region of interest" description="Disordered" evidence="1">
    <location>
        <begin position="42"/>
        <end position="110"/>
    </location>
</feature>
<organism evidence="3 4">
    <name type="scientific">Aureliella helgolandensis</name>
    <dbReference type="NCBI Taxonomy" id="2527968"/>
    <lineage>
        <taxon>Bacteria</taxon>
        <taxon>Pseudomonadati</taxon>
        <taxon>Planctomycetota</taxon>
        <taxon>Planctomycetia</taxon>
        <taxon>Pirellulales</taxon>
        <taxon>Pirellulaceae</taxon>
        <taxon>Aureliella</taxon>
    </lineage>
</organism>
<dbReference type="SMART" id="SM00460">
    <property type="entry name" value="TGc"/>
    <property type="match status" value="1"/>
</dbReference>
<dbReference type="InterPro" id="IPR038765">
    <property type="entry name" value="Papain-like_cys_pep_sf"/>
</dbReference>
<evidence type="ECO:0000256" key="1">
    <source>
        <dbReference type="SAM" id="MobiDB-lite"/>
    </source>
</evidence>
<name>A0A518GGX5_9BACT</name>
<reference evidence="3 4" key="1">
    <citation type="submission" date="2019-02" db="EMBL/GenBank/DDBJ databases">
        <title>Deep-cultivation of Planctomycetes and their phenomic and genomic characterization uncovers novel biology.</title>
        <authorList>
            <person name="Wiegand S."/>
            <person name="Jogler M."/>
            <person name="Boedeker C."/>
            <person name="Pinto D."/>
            <person name="Vollmers J."/>
            <person name="Rivas-Marin E."/>
            <person name="Kohn T."/>
            <person name="Peeters S.H."/>
            <person name="Heuer A."/>
            <person name="Rast P."/>
            <person name="Oberbeckmann S."/>
            <person name="Bunk B."/>
            <person name="Jeske O."/>
            <person name="Meyerdierks A."/>
            <person name="Storesund J.E."/>
            <person name="Kallscheuer N."/>
            <person name="Luecker S."/>
            <person name="Lage O.M."/>
            <person name="Pohl T."/>
            <person name="Merkel B.J."/>
            <person name="Hornburger P."/>
            <person name="Mueller R.-W."/>
            <person name="Bruemmer F."/>
            <person name="Labrenz M."/>
            <person name="Spormann A.M."/>
            <person name="Op den Camp H."/>
            <person name="Overmann J."/>
            <person name="Amann R."/>
            <person name="Jetten M.S.M."/>
            <person name="Mascher T."/>
            <person name="Medema M.H."/>
            <person name="Devos D.P."/>
            <person name="Kaster A.-K."/>
            <person name="Ovreas L."/>
            <person name="Rohde M."/>
            <person name="Galperin M.Y."/>
            <person name="Jogler C."/>
        </authorList>
    </citation>
    <scope>NUCLEOTIDE SEQUENCE [LARGE SCALE GENOMIC DNA]</scope>
    <source>
        <strain evidence="3 4">Q31a</strain>
    </source>
</reference>
<dbReference type="Proteomes" id="UP000318017">
    <property type="component" value="Chromosome"/>
</dbReference>
<dbReference type="SUPFAM" id="SSF54001">
    <property type="entry name" value="Cysteine proteinases"/>
    <property type="match status" value="1"/>
</dbReference>
<proteinExistence type="predicted"/>
<dbReference type="EMBL" id="CP036298">
    <property type="protein sequence ID" value="QDV27833.1"/>
    <property type="molecule type" value="Genomic_DNA"/>
</dbReference>
<dbReference type="InterPro" id="IPR002931">
    <property type="entry name" value="Transglutaminase-like"/>
</dbReference>
<dbReference type="PANTHER" id="PTHR33490">
    <property type="entry name" value="BLR5614 PROTEIN-RELATED"/>
    <property type="match status" value="1"/>
</dbReference>
<keyword evidence="4" id="KW-1185">Reference proteome</keyword>
<evidence type="ECO:0000259" key="2">
    <source>
        <dbReference type="SMART" id="SM00460"/>
    </source>
</evidence>
<gene>
    <name evidence="3" type="ORF">Q31a_62260</name>
</gene>
<evidence type="ECO:0000313" key="3">
    <source>
        <dbReference type="EMBL" id="QDV27833.1"/>
    </source>
</evidence>
<feature type="domain" description="Transglutaminase-like" evidence="2">
    <location>
        <begin position="482"/>
        <end position="543"/>
    </location>
</feature>
<evidence type="ECO:0000313" key="4">
    <source>
        <dbReference type="Proteomes" id="UP000318017"/>
    </source>
</evidence>
<dbReference type="Pfam" id="PF01841">
    <property type="entry name" value="Transglut_core"/>
    <property type="match status" value="1"/>
</dbReference>
<sequence>MSVLHPCRWAPRLLPLVLFCLALGCDSAQQKREAAGRALAAQQNAAAAEALEAEQAGDASPPATGSPGTTGEKAVSSSVTPTAELESPPRSASPSPQSTTPPPTSVALAGDGPWITAEQLPWEAAFLQYVGNARIGYTHFKISASALEGTKQITVQRTDSVEFMRAGQLSRVEIQFESLESMNGGLVDFTETTTHGDNVTTTEGKLVRQVLKLKTEVAGTIKTQSIPMEAGTWGAMGVQAVLMQKPMVRGEKRIIKIFLPQLKRIVDTELIAGDWETTTLPESGHAELLPVDIVMMADEDNGVRTRNWVDAQGEIQKTVSLSGLNMSTFRTTVAMIESMQAGYEIDDMESFDIPLAGTLPQDSQPQTIVYKVDGLGVDPYDLLPREGAQAVQSVSARSAALTVQHIALADFPAIAAPDNLSDYLAASPFLQTEHPKLKALSLKAAQAELNSTDLALELTQWVFQNMQLEPTLSSHFETALEASQSLKGDSTECAVLLATLLRCRDIPARCASGLLASPDGKLSFHMWTEAWIDDHWLPLDATRGGPTNTNYIKLLDSPLSSENPYGAILPVLEVMPKLEIGISMVE</sequence>
<protein>
    <submittedName>
        <fullName evidence="3">Transglutaminase-like superfamily protein</fullName>
    </submittedName>
</protein>
<accession>A0A518GGX5</accession>
<feature type="compositionally biased region" description="Low complexity" evidence="1">
    <location>
        <begin position="42"/>
        <end position="59"/>
    </location>
</feature>
<dbReference type="RefSeq" id="WP_197355860.1">
    <property type="nucleotide sequence ID" value="NZ_CP036298.1"/>
</dbReference>
<dbReference type="AlphaFoldDB" id="A0A518GGX5"/>
<feature type="compositionally biased region" description="Low complexity" evidence="1">
    <location>
        <begin position="88"/>
        <end position="98"/>
    </location>
</feature>
<dbReference type="Gene3D" id="3.10.620.30">
    <property type="match status" value="1"/>
</dbReference>